<keyword evidence="2 5" id="KW-0808">Transferase</keyword>
<dbReference type="Pfam" id="PF05175">
    <property type="entry name" value="MTS"/>
    <property type="match status" value="1"/>
</dbReference>
<dbReference type="GO" id="GO:0032259">
    <property type="term" value="P:methylation"/>
    <property type="evidence" value="ECO:0007669"/>
    <property type="project" value="UniProtKB-KW"/>
</dbReference>
<evidence type="ECO:0000313" key="8">
    <source>
        <dbReference type="EMBL" id="CAA9517643.1"/>
    </source>
</evidence>
<dbReference type="EC" id="2.1.1.297" evidence="5"/>
<dbReference type="InterPro" id="IPR004556">
    <property type="entry name" value="HemK-like"/>
</dbReference>
<evidence type="ECO:0000259" key="6">
    <source>
        <dbReference type="Pfam" id="PF05175"/>
    </source>
</evidence>
<evidence type="ECO:0000256" key="5">
    <source>
        <dbReference type="HAMAP-Rule" id="MF_02126"/>
    </source>
</evidence>
<comment type="function">
    <text evidence="5">Methylates the class 1 translation termination release factors RF1/PrfA and RF2/PrfB on the glutamine residue of the universally conserved GGQ motif.</text>
</comment>
<dbReference type="AlphaFoldDB" id="A0A6J4TA97"/>
<dbReference type="Gene3D" id="3.40.50.150">
    <property type="entry name" value="Vaccinia Virus protein VP39"/>
    <property type="match status" value="1"/>
</dbReference>
<dbReference type="Gene3D" id="1.10.8.10">
    <property type="entry name" value="DNA helicase RuvA subunit, C-terminal domain"/>
    <property type="match status" value="1"/>
</dbReference>
<dbReference type="InterPro" id="IPR002052">
    <property type="entry name" value="DNA_methylase_N6_adenine_CS"/>
</dbReference>
<keyword evidence="3 5" id="KW-0949">S-adenosyl-L-methionine</keyword>
<reference evidence="8" key="1">
    <citation type="submission" date="2020-02" db="EMBL/GenBank/DDBJ databases">
        <authorList>
            <person name="Meier V. D."/>
        </authorList>
    </citation>
    <scope>NUCLEOTIDE SEQUENCE</scope>
    <source>
        <strain evidence="8">AVDCRST_MAG13</strain>
    </source>
</reference>
<dbReference type="HAMAP" id="MF_02126">
    <property type="entry name" value="RF_methyltr_PrmC"/>
    <property type="match status" value="1"/>
</dbReference>
<evidence type="ECO:0000259" key="7">
    <source>
        <dbReference type="Pfam" id="PF17827"/>
    </source>
</evidence>
<evidence type="ECO:0000256" key="1">
    <source>
        <dbReference type="ARBA" id="ARBA00022603"/>
    </source>
</evidence>
<dbReference type="PROSITE" id="PS00092">
    <property type="entry name" value="N6_MTASE"/>
    <property type="match status" value="1"/>
</dbReference>
<feature type="binding site" evidence="5">
    <location>
        <begin position="122"/>
        <end position="126"/>
    </location>
    <ligand>
        <name>S-adenosyl-L-methionine</name>
        <dbReference type="ChEBI" id="CHEBI:59789"/>
    </ligand>
</feature>
<evidence type="ECO:0000256" key="3">
    <source>
        <dbReference type="ARBA" id="ARBA00022691"/>
    </source>
</evidence>
<protein>
    <recommendedName>
        <fullName evidence="5">Release factor glutamine methyltransferase</fullName>
        <shortName evidence="5">RF MTase</shortName>
        <ecNumber evidence="5">2.1.1.297</ecNumber>
    </recommendedName>
    <alternativeName>
        <fullName evidence="5">N5-glutamine methyltransferase PrmC</fullName>
    </alternativeName>
    <alternativeName>
        <fullName evidence="5">Protein-(glutamine-N5) MTase PrmC</fullName>
    </alternativeName>
    <alternativeName>
        <fullName evidence="5">Protein-glutamine N-methyltransferase PrmC</fullName>
    </alternativeName>
</protein>
<proteinExistence type="inferred from homology"/>
<organism evidence="8">
    <name type="scientific">uncultured Solirubrobacteraceae bacterium</name>
    <dbReference type="NCBI Taxonomy" id="1162706"/>
    <lineage>
        <taxon>Bacteria</taxon>
        <taxon>Bacillati</taxon>
        <taxon>Actinomycetota</taxon>
        <taxon>Thermoleophilia</taxon>
        <taxon>Solirubrobacterales</taxon>
        <taxon>Solirubrobacteraceae</taxon>
        <taxon>environmental samples</taxon>
    </lineage>
</organism>
<comment type="catalytic activity">
    <reaction evidence="4 5">
        <text>L-glutaminyl-[peptide chain release factor] + S-adenosyl-L-methionine = N(5)-methyl-L-glutaminyl-[peptide chain release factor] + S-adenosyl-L-homocysteine + H(+)</text>
        <dbReference type="Rhea" id="RHEA:42896"/>
        <dbReference type="Rhea" id="RHEA-COMP:10271"/>
        <dbReference type="Rhea" id="RHEA-COMP:10272"/>
        <dbReference type="ChEBI" id="CHEBI:15378"/>
        <dbReference type="ChEBI" id="CHEBI:30011"/>
        <dbReference type="ChEBI" id="CHEBI:57856"/>
        <dbReference type="ChEBI" id="CHEBI:59789"/>
        <dbReference type="ChEBI" id="CHEBI:61891"/>
        <dbReference type="EC" id="2.1.1.297"/>
    </reaction>
</comment>
<comment type="similarity">
    <text evidence="5">Belongs to the protein N5-glutamine methyltransferase family. PrmC subfamily.</text>
</comment>
<feature type="binding site" evidence="5">
    <location>
        <begin position="184"/>
        <end position="187"/>
    </location>
    <ligand>
        <name>substrate</name>
    </ligand>
</feature>
<feature type="domain" description="Methyltransferase small" evidence="6">
    <location>
        <begin position="102"/>
        <end position="190"/>
    </location>
</feature>
<dbReference type="InterPro" id="IPR019874">
    <property type="entry name" value="RF_methyltr_PrmC"/>
</dbReference>
<dbReference type="GO" id="GO:0102559">
    <property type="term" value="F:peptide chain release factor N(5)-glutamine methyltransferase activity"/>
    <property type="evidence" value="ECO:0007669"/>
    <property type="project" value="UniProtKB-EC"/>
</dbReference>
<keyword evidence="1 5" id="KW-0489">Methyltransferase</keyword>
<dbReference type="InterPro" id="IPR040758">
    <property type="entry name" value="PrmC_N"/>
</dbReference>
<sequence>MRGASVREALDSALVALSASRLDTPRLDAEVLLAHAMGTDRTRLFLDPDAPVEGPAVRAFRDAVRRRSVLREPVAYITGTKGFRRLDLAVDRRVLVPRPETELLVEWAGEVLPRGARVVDVGTGSGAIALALKDERPDLTVVGTDASAGALEVARANGARLGLDVTWVHGDLLAGQPADAVVSNPPYVEAGTPLAPELGHEPDEALFAGPEGLEVYERLVPQACASGARWLCLEVGEGQAARVRALLPAGWASDVRRDLAGIERAVAAWPS</sequence>
<gene>
    <name evidence="5" type="primary">prmC</name>
    <name evidence="8" type="ORF">AVDCRST_MAG13-3180</name>
</gene>
<feature type="binding site" evidence="5">
    <location>
        <position position="184"/>
    </location>
    <ligand>
        <name>S-adenosyl-L-methionine</name>
        <dbReference type="ChEBI" id="CHEBI:59789"/>
    </ligand>
</feature>
<evidence type="ECO:0000256" key="4">
    <source>
        <dbReference type="ARBA" id="ARBA00048391"/>
    </source>
</evidence>
<dbReference type="CDD" id="cd02440">
    <property type="entry name" value="AdoMet_MTases"/>
    <property type="match status" value="1"/>
</dbReference>
<dbReference type="InterPro" id="IPR050320">
    <property type="entry name" value="N5-glutamine_MTase"/>
</dbReference>
<feature type="binding site" evidence="5">
    <location>
        <position position="145"/>
    </location>
    <ligand>
        <name>S-adenosyl-L-methionine</name>
        <dbReference type="ChEBI" id="CHEBI:59789"/>
    </ligand>
</feature>
<name>A0A6J4TA97_9ACTN</name>
<dbReference type="PANTHER" id="PTHR18895:SF74">
    <property type="entry name" value="MTRF1L RELEASE FACTOR GLUTAMINE METHYLTRANSFERASE"/>
    <property type="match status" value="1"/>
</dbReference>
<dbReference type="InterPro" id="IPR029063">
    <property type="entry name" value="SAM-dependent_MTases_sf"/>
</dbReference>
<dbReference type="EMBL" id="CADCVO010000510">
    <property type="protein sequence ID" value="CAA9517643.1"/>
    <property type="molecule type" value="Genomic_DNA"/>
</dbReference>
<dbReference type="NCBIfam" id="TIGR00536">
    <property type="entry name" value="hemK_fam"/>
    <property type="match status" value="1"/>
</dbReference>
<evidence type="ECO:0000256" key="2">
    <source>
        <dbReference type="ARBA" id="ARBA00022679"/>
    </source>
</evidence>
<dbReference type="PANTHER" id="PTHR18895">
    <property type="entry name" value="HEMK METHYLTRANSFERASE"/>
    <property type="match status" value="1"/>
</dbReference>
<dbReference type="Pfam" id="PF17827">
    <property type="entry name" value="PrmC_N"/>
    <property type="match status" value="1"/>
</dbReference>
<dbReference type="NCBIfam" id="TIGR03534">
    <property type="entry name" value="RF_mod_PrmC"/>
    <property type="match status" value="1"/>
</dbReference>
<accession>A0A6J4TA97</accession>
<feature type="domain" description="Release factor glutamine methyltransferase N-terminal" evidence="7">
    <location>
        <begin position="8"/>
        <end position="79"/>
    </location>
</feature>
<comment type="caution">
    <text evidence="5">Lacks conserved residue(s) required for the propagation of feature annotation.</text>
</comment>
<dbReference type="SUPFAM" id="SSF53335">
    <property type="entry name" value="S-adenosyl-L-methionine-dependent methyltransferases"/>
    <property type="match status" value="1"/>
</dbReference>
<dbReference type="InterPro" id="IPR007848">
    <property type="entry name" value="Small_mtfrase_dom"/>
</dbReference>
<dbReference type="GO" id="GO:0003676">
    <property type="term" value="F:nucleic acid binding"/>
    <property type="evidence" value="ECO:0007669"/>
    <property type="project" value="InterPro"/>
</dbReference>